<proteinExistence type="predicted"/>
<dbReference type="EMBL" id="BDJL01000038">
    <property type="protein sequence ID" value="GAV25438.1"/>
    <property type="molecule type" value="Genomic_DNA"/>
</dbReference>
<protein>
    <submittedName>
        <fullName evidence="1">Uncharacterized protein</fullName>
    </submittedName>
</protein>
<accession>A0A1L8D2M5</accession>
<organism evidence="1 2">
    <name type="scientific">Carboxydothermus islandicus</name>
    <dbReference type="NCBI Taxonomy" id="661089"/>
    <lineage>
        <taxon>Bacteria</taxon>
        <taxon>Bacillati</taxon>
        <taxon>Bacillota</taxon>
        <taxon>Clostridia</taxon>
        <taxon>Thermoanaerobacterales</taxon>
        <taxon>Thermoanaerobacteraceae</taxon>
        <taxon>Carboxydothermus</taxon>
    </lineage>
</organism>
<evidence type="ECO:0000313" key="2">
    <source>
        <dbReference type="Proteomes" id="UP000187338"/>
    </source>
</evidence>
<name>A0A1L8D2M5_9THEO</name>
<reference evidence="2" key="1">
    <citation type="submission" date="2016-12" db="EMBL/GenBank/DDBJ databases">
        <title>Draft Genome Sequences od Carboxydothermus pertinax and islandicus, Hydrogenogenic Carboxydotrophic Bacteria.</title>
        <authorList>
            <person name="Fukuyama Y."/>
            <person name="Ohmae K."/>
            <person name="Yoneda Y."/>
            <person name="Yoshida T."/>
            <person name="Sako Y."/>
        </authorList>
    </citation>
    <scope>NUCLEOTIDE SEQUENCE [LARGE SCALE GENOMIC DNA]</scope>
    <source>
        <strain evidence="2">SET</strain>
    </source>
</reference>
<comment type="caution">
    <text evidence="1">The sequence shown here is derived from an EMBL/GenBank/DDBJ whole genome shotgun (WGS) entry which is preliminary data.</text>
</comment>
<keyword evidence="2" id="KW-1185">Reference proteome</keyword>
<dbReference type="Proteomes" id="UP000187338">
    <property type="component" value="Unassembled WGS sequence"/>
</dbReference>
<sequence>MSNSGVFKVNNTVGVYIPVETNVNFSGYVAIIDPVKFNIVTTNGILINKEKDNLNRTMIYKDGEVILNGFMTDDGKYLDGWFIKDGKKEKLVNLNNQNANKITITGYSFWDCMFKCTAIPYFILEILRYLCELVCQTSCTSLCYTCLTVNGIAYFTILKACYLKCVSCPL</sequence>
<gene>
    <name evidence="1" type="ORF">ciss_13710</name>
</gene>
<evidence type="ECO:0000313" key="1">
    <source>
        <dbReference type="EMBL" id="GAV25438.1"/>
    </source>
</evidence>
<dbReference type="AlphaFoldDB" id="A0A1L8D2M5"/>